<evidence type="ECO:0000313" key="2">
    <source>
        <dbReference type="Proteomes" id="UP000265916"/>
    </source>
</evidence>
<keyword evidence="2" id="KW-1185">Reference proteome</keyword>
<gene>
    <name evidence="1" type="ORF">CKF58_06395</name>
</gene>
<sequence>MNEQTEIKQELLTRRLLRIAYRLDRLENTLVKMQLLQRNTQLLIERLLKDKRAVRKELQVLTELILNDPKSEK</sequence>
<proteinExistence type="predicted"/>
<accession>A0A3A1YEN6</accession>
<dbReference type="RefSeq" id="WP_119532116.1">
    <property type="nucleotide sequence ID" value="NZ_JBHSSP010000028.1"/>
</dbReference>
<dbReference type="EMBL" id="NRJG01000120">
    <property type="protein sequence ID" value="RIY36011.1"/>
    <property type="molecule type" value="Genomic_DNA"/>
</dbReference>
<comment type="caution">
    <text evidence="1">The sequence shown here is derived from an EMBL/GenBank/DDBJ whole genome shotgun (WGS) entry which is preliminary data.</text>
</comment>
<organism evidence="1 2">
    <name type="scientific">Psittacicella hinzii</name>
    <dbReference type="NCBI Taxonomy" id="2028575"/>
    <lineage>
        <taxon>Bacteria</taxon>
        <taxon>Pseudomonadati</taxon>
        <taxon>Pseudomonadota</taxon>
        <taxon>Gammaproteobacteria</taxon>
        <taxon>Pasteurellales</taxon>
        <taxon>Psittacicellaceae</taxon>
        <taxon>Psittacicella</taxon>
    </lineage>
</organism>
<dbReference type="AlphaFoldDB" id="A0A3A1YEN6"/>
<name>A0A3A1YEN6_9GAMM</name>
<dbReference type="Proteomes" id="UP000265916">
    <property type="component" value="Unassembled WGS sequence"/>
</dbReference>
<evidence type="ECO:0000313" key="1">
    <source>
        <dbReference type="EMBL" id="RIY36011.1"/>
    </source>
</evidence>
<reference evidence="1 2" key="1">
    <citation type="submission" date="2017-08" db="EMBL/GenBank/DDBJ databases">
        <title>Reclassification of Bisgaard taxon 37 and 44.</title>
        <authorList>
            <person name="Christensen H."/>
        </authorList>
    </citation>
    <scope>NUCLEOTIDE SEQUENCE [LARGE SCALE GENOMIC DNA]</scope>
    <source>
        <strain evidence="1 2">111</strain>
    </source>
</reference>
<protein>
    <submittedName>
        <fullName evidence="1">Uncharacterized protein</fullName>
    </submittedName>
</protein>